<dbReference type="GO" id="GO:0004721">
    <property type="term" value="F:phosphoprotein phosphatase activity"/>
    <property type="evidence" value="ECO:0007669"/>
    <property type="project" value="UniProtKB-KW"/>
</dbReference>
<dbReference type="PROSITE" id="PS50056">
    <property type="entry name" value="TYR_PHOSPHATASE_2"/>
    <property type="match status" value="1"/>
</dbReference>
<dbReference type="STRING" id="6265.A0A0B2V9Q9"/>
<dbReference type="InterPro" id="IPR000387">
    <property type="entry name" value="Tyr_Pase_dom"/>
</dbReference>
<keyword evidence="8" id="KW-1185">Reference proteome</keyword>
<feature type="domain" description="Tyrosine-protein phosphatase" evidence="5">
    <location>
        <begin position="35"/>
        <end position="176"/>
    </location>
</feature>
<dbReference type="InterPro" id="IPR029021">
    <property type="entry name" value="Prot-tyrosine_phosphatase-like"/>
</dbReference>
<evidence type="ECO:0000256" key="3">
    <source>
        <dbReference type="ARBA" id="ARBA00022912"/>
    </source>
</evidence>
<evidence type="ECO:0000259" key="6">
    <source>
        <dbReference type="PROSITE" id="PS50056"/>
    </source>
</evidence>
<evidence type="ECO:0000313" key="7">
    <source>
        <dbReference type="EMBL" id="KHN78224.1"/>
    </source>
</evidence>
<dbReference type="Pfam" id="PF00782">
    <property type="entry name" value="DSPc"/>
    <property type="match status" value="1"/>
</dbReference>
<dbReference type="Gene3D" id="3.90.190.10">
    <property type="entry name" value="Protein tyrosine phosphatase superfamily"/>
    <property type="match status" value="1"/>
</dbReference>
<dbReference type="InterPro" id="IPR000340">
    <property type="entry name" value="Dual-sp_phosphatase_cat-dom"/>
</dbReference>
<dbReference type="OrthoDB" id="285418at2759"/>
<dbReference type="Proteomes" id="UP000031036">
    <property type="component" value="Unassembled WGS sequence"/>
</dbReference>
<feature type="domain" description="Tyrosine specific protein phosphatases" evidence="6">
    <location>
        <begin position="112"/>
        <end position="155"/>
    </location>
</feature>
<dbReference type="SUPFAM" id="SSF52799">
    <property type="entry name" value="(Phosphotyrosine protein) phosphatases II"/>
    <property type="match status" value="1"/>
</dbReference>
<organism evidence="7 8">
    <name type="scientific">Toxocara canis</name>
    <name type="common">Canine roundworm</name>
    <dbReference type="NCBI Taxonomy" id="6265"/>
    <lineage>
        <taxon>Eukaryota</taxon>
        <taxon>Metazoa</taxon>
        <taxon>Ecdysozoa</taxon>
        <taxon>Nematoda</taxon>
        <taxon>Chromadorea</taxon>
        <taxon>Rhabditida</taxon>
        <taxon>Spirurina</taxon>
        <taxon>Ascaridomorpha</taxon>
        <taxon>Ascaridoidea</taxon>
        <taxon>Toxocaridae</taxon>
        <taxon>Toxocara</taxon>
    </lineage>
</organism>
<evidence type="ECO:0000256" key="4">
    <source>
        <dbReference type="SAM" id="MobiDB-lite"/>
    </source>
</evidence>
<feature type="region of interest" description="Disordered" evidence="4">
    <location>
        <begin position="208"/>
        <end position="234"/>
    </location>
</feature>
<dbReference type="InterPro" id="IPR020422">
    <property type="entry name" value="TYR_PHOSPHATASE_DUAL_dom"/>
</dbReference>
<keyword evidence="2" id="KW-0378">Hydrolase</keyword>
<dbReference type="PROSITE" id="PS00383">
    <property type="entry name" value="TYR_PHOSPHATASE_1"/>
    <property type="match status" value="1"/>
</dbReference>
<name>A0A0B2V9Q9_TOXCA</name>
<evidence type="ECO:0000256" key="2">
    <source>
        <dbReference type="ARBA" id="ARBA00022801"/>
    </source>
</evidence>
<dbReference type="InterPro" id="IPR052103">
    <property type="entry name" value="Dual_spec_Phospatases"/>
</dbReference>
<dbReference type="PANTHER" id="PTHR45961:SF9">
    <property type="entry name" value="DUAL SPECIFICITY PROTEIN PHOSPHATASE 14"/>
    <property type="match status" value="1"/>
</dbReference>
<dbReference type="InterPro" id="IPR016130">
    <property type="entry name" value="Tyr_Pase_AS"/>
</dbReference>
<dbReference type="EMBL" id="JPKZ01002145">
    <property type="protein sequence ID" value="KHN78224.1"/>
    <property type="molecule type" value="Genomic_DNA"/>
</dbReference>
<gene>
    <name evidence="7" type="primary">DUSP21</name>
    <name evidence="7" type="ORF">Tcan_06338</name>
</gene>
<feature type="compositionally biased region" description="Basic and acidic residues" evidence="4">
    <location>
        <begin position="208"/>
        <end position="223"/>
    </location>
</feature>
<keyword evidence="3" id="KW-0904">Protein phosphatase</keyword>
<dbReference type="GO" id="GO:0005737">
    <property type="term" value="C:cytoplasm"/>
    <property type="evidence" value="ECO:0007669"/>
    <property type="project" value="TreeGrafter"/>
</dbReference>
<dbReference type="PANTHER" id="PTHR45961">
    <property type="entry name" value="IP21249P"/>
    <property type="match status" value="1"/>
</dbReference>
<sequence>MRDERQQKSAYNKFLIAEEEAMPGISFKVNPEYAKMTEIVPGLFICGVSALNPTNMAKYKITHIINATNEVPNLKSLGNIQRSKLWLDDTPQTYIYPHLELQSDQIQAIIADGGRVLVHCVAGVSRSASICLAYLTKYKCRSLRDAYHLMALKRPMVRPNLGFWRQLIAFEQEVKKSCGSVRLVRDEAQEDKLLPDVYLRMVIQERPQSPEEVKERAMDEGRSRTQSGSKPRFQPVLEPLVEAVEAAA</sequence>
<evidence type="ECO:0000256" key="1">
    <source>
        <dbReference type="ARBA" id="ARBA00008601"/>
    </source>
</evidence>
<protein>
    <submittedName>
        <fullName evidence="7">Dual specificity protein phosphatase 21</fullName>
    </submittedName>
</protein>
<evidence type="ECO:0000259" key="5">
    <source>
        <dbReference type="PROSITE" id="PS50054"/>
    </source>
</evidence>
<dbReference type="OMA" id="AANICAF"/>
<dbReference type="AlphaFoldDB" id="A0A0B2V9Q9"/>
<evidence type="ECO:0000313" key="8">
    <source>
        <dbReference type="Proteomes" id="UP000031036"/>
    </source>
</evidence>
<accession>A0A0B2V9Q9</accession>
<proteinExistence type="inferred from homology"/>
<dbReference type="PROSITE" id="PS50054">
    <property type="entry name" value="TYR_PHOSPHATASE_DUAL"/>
    <property type="match status" value="1"/>
</dbReference>
<comment type="similarity">
    <text evidence="1">Belongs to the protein-tyrosine phosphatase family. Non-receptor class dual specificity subfamily.</text>
</comment>
<reference evidence="7 8" key="1">
    <citation type="submission" date="2014-11" db="EMBL/GenBank/DDBJ databases">
        <title>Genetic blueprint of the zoonotic pathogen Toxocara canis.</title>
        <authorList>
            <person name="Zhu X.-Q."/>
            <person name="Korhonen P.K."/>
            <person name="Cai H."/>
            <person name="Young N.D."/>
            <person name="Nejsum P."/>
            <person name="von Samson-Himmelstjerna G."/>
            <person name="Boag P.R."/>
            <person name="Tan P."/>
            <person name="Li Q."/>
            <person name="Min J."/>
            <person name="Yang Y."/>
            <person name="Wang X."/>
            <person name="Fang X."/>
            <person name="Hall R.S."/>
            <person name="Hofmann A."/>
            <person name="Sternberg P.W."/>
            <person name="Jex A.R."/>
            <person name="Gasser R.B."/>
        </authorList>
    </citation>
    <scope>NUCLEOTIDE SEQUENCE [LARGE SCALE GENOMIC DNA]</scope>
    <source>
        <strain evidence="7">PN_DK_2014</strain>
    </source>
</reference>
<dbReference type="CDD" id="cd14514">
    <property type="entry name" value="DUSP14-like"/>
    <property type="match status" value="1"/>
</dbReference>
<comment type="caution">
    <text evidence="7">The sequence shown here is derived from an EMBL/GenBank/DDBJ whole genome shotgun (WGS) entry which is preliminary data.</text>
</comment>
<dbReference type="SMART" id="SM00195">
    <property type="entry name" value="DSPc"/>
    <property type="match status" value="1"/>
</dbReference>